<keyword evidence="2" id="KW-1185">Reference proteome</keyword>
<dbReference type="Proteomes" id="UP000789366">
    <property type="component" value="Unassembled WGS sequence"/>
</dbReference>
<proteinExistence type="predicted"/>
<sequence>QCRPLMLLISNTSLIEERGVFCTPVCRKDKFHQLKDLYILNDISK</sequence>
<reference evidence="1" key="1">
    <citation type="submission" date="2021-06" db="EMBL/GenBank/DDBJ databases">
        <authorList>
            <person name="Kallberg Y."/>
            <person name="Tangrot J."/>
            <person name="Rosling A."/>
        </authorList>
    </citation>
    <scope>NUCLEOTIDE SEQUENCE</scope>
    <source>
        <strain evidence="1">28 12/20/2015</strain>
    </source>
</reference>
<evidence type="ECO:0000313" key="2">
    <source>
        <dbReference type="Proteomes" id="UP000789366"/>
    </source>
</evidence>
<gene>
    <name evidence="1" type="ORF">SPELUC_LOCUS14132</name>
</gene>
<protein>
    <submittedName>
        <fullName evidence="1">13721_t:CDS:1</fullName>
    </submittedName>
</protein>
<comment type="caution">
    <text evidence="1">The sequence shown here is derived from an EMBL/GenBank/DDBJ whole genome shotgun (WGS) entry which is preliminary data.</text>
</comment>
<feature type="non-terminal residue" evidence="1">
    <location>
        <position position="45"/>
    </location>
</feature>
<evidence type="ECO:0000313" key="1">
    <source>
        <dbReference type="EMBL" id="CAG8745938.1"/>
    </source>
</evidence>
<dbReference type="EMBL" id="CAJVPW010040286">
    <property type="protein sequence ID" value="CAG8745938.1"/>
    <property type="molecule type" value="Genomic_DNA"/>
</dbReference>
<accession>A0ACA9QF57</accession>
<name>A0ACA9QF57_9GLOM</name>
<feature type="non-terminal residue" evidence="1">
    <location>
        <position position="1"/>
    </location>
</feature>
<organism evidence="1 2">
    <name type="scientific">Cetraspora pellucida</name>
    <dbReference type="NCBI Taxonomy" id="1433469"/>
    <lineage>
        <taxon>Eukaryota</taxon>
        <taxon>Fungi</taxon>
        <taxon>Fungi incertae sedis</taxon>
        <taxon>Mucoromycota</taxon>
        <taxon>Glomeromycotina</taxon>
        <taxon>Glomeromycetes</taxon>
        <taxon>Diversisporales</taxon>
        <taxon>Gigasporaceae</taxon>
        <taxon>Cetraspora</taxon>
    </lineage>
</organism>